<dbReference type="GeneID" id="91484062"/>
<organism evidence="5 6">
    <name type="scientific">Nocardiopsis dassonvillei (strain ATCC 23218 / DSM 43111 / CIP 107115 / JCM 7437 / KCTC 9190 / NBRC 14626 / NCTC 10488 / NRRL B-5397 / IMRU 509)</name>
    <name type="common">Actinomadura dassonvillei</name>
    <dbReference type="NCBI Taxonomy" id="446468"/>
    <lineage>
        <taxon>Bacteria</taxon>
        <taxon>Bacillati</taxon>
        <taxon>Actinomycetota</taxon>
        <taxon>Actinomycetes</taxon>
        <taxon>Streptosporangiales</taxon>
        <taxon>Nocardiopsidaceae</taxon>
        <taxon>Nocardiopsis</taxon>
    </lineage>
</organism>
<dbReference type="AlphaFoldDB" id="D7B3F9"/>
<comment type="similarity">
    <text evidence="1">Belongs to the ATP-dependent AMP-binding enzyme family.</text>
</comment>
<dbReference type="InterPro" id="IPR000873">
    <property type="entry name" value="AMP-dep_synth/lig_dom"/>
</dbReference>
<reference evidence="5 6" key="1">
    <citation type="journal article" date="2010" name="Stand. Genomic Sci.">
        <title>Complete genome sequence of Nocardiopsis dassonvillei type strain (IMRU 509).</title>
        <authorList>
            <person name="Sun H."/>
            <person name="Lapidus A."/>
            <person name="Nolan M."/>
            <person name="Lucas S."/>
            <person name="Del Rio T.G."/>
            <person name="Tice H."/>
            <person name="Cheng J.F."/>
            <person name="Tapia R."/>
            <person name="Han C."/>
            <person name="Goodwin L."/>
            <person name="Pitluck S."/>
            <person name="Pagani I."/>
            <person name="Ivanova N."/>
            <person name="Mavromatis K."/>
            <person name="Mikhailova N."/>
            <person name="Pati A."/>
            <person name="Chen A."/>
            <person name="Palaniappan K."/>
            <person name="Land M."/>
            <person name="Hauser L."/>
            <person name="Chang Y.J."/>
            <person name="Jeffries C.D."/>
            <person name="Djao O.D."/>
            <person name="Rohde M."/>
            <person name="Sikorski J."/>
            <person name="Goker M."/>
            <person name="Woyke T."/>
            <person name="Bristow J."/>
            <person name="Eisen J.A."/>
            <person name="Markowitz V."/>
            <person name="Hugenholtz P."/>
            <person name="Kyrpides N.C."/>
            <person name="Klenk H.P."/>
        </authorList>
    </citation>
    <scope>NUCLEOTIDE SEQUENCE [LARGE SCALE GENOMIC DNA]</scope>
    <source>
        <strain evidence="6">ATCC 23218 / DSM 43111 / CIP 107115 / JCM 7437 / KCTC 9190 / NBRC 14626 / NCTC 10488 / NRRL B-5397 / IMRU 509</strain>
    </source>
</reference>
<evidence type="ECO:0000313" key="5">
    <source>
        <dbReference type="EMBL" id="ADH66887.1"/>
    </source>
</evidence>
<dbReference type="Proteomes" id="UP000002219">
    <property type="component" value="Chromosome 1"/>
</dbReference>
<feature type="domain" description="AMP-dependent synthetase/ligase" evidence="4">
    <location>
        <begin position="47"/>
        <end position="420"/>
    </location>
</feature>
<dbReference type="GO" id="GO:0006631">
    <property type="term" value="P:fatty acid metabolic process"/>
    <property type="evidence" value="ECO:0007669"/>
    <property type="project" value="TreeGrafter"/>
</dbReference>
<dbReference type="OrthoDB" id="4495845at2"/>
<dbReference type="InterPro" id="IPR045851">
    <property type="entry name" value="AMP-bd_C_sf"/>
</dbReference>
<sequence>MTLFTKPLHLGTLFDDLVARGSTTAVHLSRPLDIAPGLGTELDVPRVAELVREAAGWLAAAGVRPGDRVAIAKRNHWDYVLLNCAAARLGAVPASLSAHLEPDALEVLLKRLDPALLVTDTALLAASREAGADPAVHATRTLVVDGPAGATGPGGNGTPVGDGVPLGGGGPAGSVLHLDDVRGTDAPPPRRPHLDAPLAIMHTSGTTGVPKLVPHSTRTIMRRLAGFEAHRWPVLSSRRDDTVTGAYSFAHGRALAWTASVLWLSPAALSVVTGASWAEAGPLLERHRPTTLEAAPAVFARWQNQAERQDAPFDRVRLYVSTFDAVHPPTVRAFLGATGHRRPVWMQGWGQSETGPLTFRFLTRRALVAANERHPTTRHLGRPIPTRTKLRTVDPRTMRPVPAGTPGLVFCRTEALCLGYVGEEGRWRSKLVGAWWNTGDIGVLSRTGALRLVDREVDALREGGCLEVEDVVDDRLPEVLECVVLSVPDGPPVPVVATESGGLDTVAWRGAVADLPELADPVVLTWDELPRTGTGKVRRSVLRDQLGLRPDTCGTGKWT</sequence>
<dbReference type="PROSITE" id="PS00455">
    <property type="entry name" value="AMP_BINDING"/>
    <property type="match status" value="1"/>
</dbReference>
<dbReference type="InterPro" id="IPR020845">
    <property type="entry name" value="AMP-binding_CS"/>
</dbReference>
<keyword evidence="6" id="KW-1185">Reference proteome</keyword>
<protein>
    <submittedName>
        <fullName evidence="5">AMP-dependent synthetase and ligase</fullName>
    </submittedName>
</protein>
<dbReference type="Gene3D" id="3.40.50.12780">
    <property type="entry name" value="N-terminal domain of ligase-like"/>
    <property type="match status" value="1"/>
</dbReference>
<dbReference type="PANTHER" id="PTHR43201">
    <property type="entry name" value="ACYL-COA SYNTHETASE"/>
    <property type="match status" value="1"/>
</dbReference>
<dbReference type="GO" id="GO:0031956">
    <property type="term" value="F:medium-chain fatty acid-CoA ligase activity"/>
    <property type="evidence" value="ECO:0007669"/>
    <property type="project" value="TreeGrafter"/>
</dbReference>
<dbReference type="HOGENOM" id="CLU_000022_74_1_11"/>
<evidence type="ECO:0000259" key="4">
    <source>
        <dbReference type="Pfam" id="PF00501"/>
    </source>
</evidence>
<dbReference type="eggNOG" id="COG0318">
    <property type="taxonomic scope" value="Bacteria"/>
</dbReference>
<dbReference type="SUPFAM" id="SSF56801">
    <property type="entry name" value="Acetyl-CoA synthetase-like"/>
    <property type="match status" value="1"/>
</dbReference>
<dbReference type="RefSeq" id="WP_013152494.1">
    <property type="nucleotide sequence ID" value="NC_014210.1"/>
</dbReference>
<feature type="region of interest" description="Disordered" evidence="3">
    <location>
        <begin position="147"/>
        <end position="188"/>
    </location>
</feature>
<dbReference type="STRING" id="446468.Ndas_1455"/>
<accession>D7B3F9</accession>
<dbReference type="PANTHER" id="PTHR43201:SF5">
    <property type="entry name" value="MEDIUM-CHAIN ACYL-COA LIGASE ACSF2, MITOCHONDRIAL"/>
    <property type="match status" value="1"/>
</dbReference>
<dbReference type="KEGG" id="nda:Ndas_1455"/>
<feature type="compositionally biased region" description="Gly residues" evidence="3">
    <location>
        <begin position="149"/>
        <end position="172"/>
    </location>
</feature>
<evidence type="ECO:0000256" key="2">
    <source>
        <dbReference type="ARBA" id="ARBA00022598"/>
    </source>
</evidence>
<evidence type="ECO:0000313" key="6">
    <source>
        <dbReference type="Proteomes" id="UP000002219"/>
    </source>
</evidence>
<dbReference type="EMBL" id="CP002040">
    <property type="protein sequence ID" value="ADH66887.1"/>
    <property type="molecule type" value="Genomic_DNA"/>
</dbReference>
<gene>
    <name evidence="5" type="ordered locus">Ndas_1455</name>
</gene>
<name>D7B3F9_NOCDD</name>
<proteinExistence type="inferred from homology"/>
<dbReference type="Pfam" id="PF00501">
    <property type="entry name" value="AMP-binding"/>
    <property type="match status" value="1"/>
</dbReference>
<dbReference type="InterPro" id="IPR042099">
    <property type="entry name" value="ANL_N_sf"/>
</dbReference>
<evidence type="ECO:0000256" key="3">
    <source>
        <dbReference type="SAM" id="MobiDB-lite"/>
    </source>
</evidence>
<dbReference type="Gene3D" id="3.30.300.30">
    <property type="match status" value="1"/>
</dbReference>
<keyword evidence="2 5" id="KW-0436">Ligase</keyword>
<evidence type="ECO:0000256" key="1">
    <source>
        <dbReference type="ARBA" id="ARBA00006432"/>
    </source>
</evidence>